<reference evidence="2 3" key="1">
    <citation type="journal article" date="2010" name="Genome Biol. Evol.">
        <title>The sequence of a 1.8-mb bacterial linear plasmid reveals a rich evolutionary reservoir of secondary metabolic pathways.</title>
        <authorList>
            <person name="Medema M.H."/>
            <person name="Trefzer A."/>
            <person name="Kovalchuk A."/>
            <person name="van den Berg M."/>
            <person name="Mueller U."/>
            <person name="Heijne W."/>
            <person name="Wu L."/>
            <person name="Alam M.T."/>
            <person name="Ronning C.M."/>
            <person name="Nierman W.C."/>
            <person name="Bovenberg R.A.L."/>
            <person name="Breitling R."/>
            <person name="Takano E."/>
        </authorList>
    </citation>
    <scope>NUCLEOTIDE SEQUENCE [LARGE SCALE GENOMIC DNA]</scope>
    <source>
        <strain evidence="3">ATCC 27064 / DSM 738 / JCM 4710 / NBRC 13307 / NCIMB 12785 / NRRL 3585 / VKM Ac-602</strain>
        <plasmid evidence="2">pSCL4</plasmid>
    </source>
</reference>
<dbReference type="RefSeq" id="WP_003962949.1">
    <property type="nucleotide sequence ID" value="NZ_CM000914.1"/>
</dbReference>
<dbReference type="SUPFAM" id="SSF55729">
    <property type="entry name" value="Acyl-CoA N-acyltransferases (Nat)"/>
    <property type="match status" value="1"/>
</dbReference>
<evidence type="ECO:0000313" key="2">
    <source>
        <dbReference type="EMBL" id="EFG03637.2"/>
    </source>
</evidence>
<keyword evidence="2" id="KW-0614">Plasmid</keyword>
<proteinExistence type="predicted"/>
<accession>D5SI94</accession>
<dbReference type="OrthoDB" id="3400556at2"/>
<organism evidence="2 3">
    <name type="scientific">Streptomyces clavuligerus</name>
    <dbReference type="NCBI Taxonomy" id="1901"/>
    <lineage>
        <taxon>Bacteria</taxon>
        <taxon>Bacillati</taxon>
        <taxon>Actinomycetota</taxon>
        <taxon>Actinomycetes</taxon>
        <taxon>Kitasatosporales</taxon>
        <taxon>Streptomycetaceae</taxon>
        <taxon>Streptomyces</taxon>
    </lineage>
</organism>
<keyword evidence="3" id="KW-1185">Reference proteome</keyword>
<protein>
    <submittedName>
        <fullName evidence="2">Uncharacterized protein</fullName>
    </submittedName>
</protein>
<sequence length="254" mass="27323">MAANPGESGEQGRKMPSEILQGPGRAPAAVTSPHPPAPALVAGHTADPSEVRPAALLLDEATHVARRAARTGPGDGRELLLIHRTTPTVNRDRGPATIPPPEPPGTARPVGPGPRTVRERRLQSADPAIWVHALLQELWDPMPPGAPLGLELAAAETVLELQYLRVSLLCRGQGHAARVLTRLCAEADARDLTVVCTPTSRFGADRARLQRFLRRHGFTTVPAASRLTGHIWERPTPSRRATVRTAVREEQETS</sequence>
<dbReference type="Gene3D" id="3.40.630.30">
    <property type="match status" value="1"/>
</dbReference>
<dbReference type="GeneID" id="93733382"/>
<name>D5SI94_STRCL</name>
<geneLocation type="plasmid" evidence="2 3">
    <name>pSCL4</name>
</geneLocation>
<dbReference type="EMBL" id="CM000914">
    <property type="protein sequence ID" value="EFG03637.2"/>
    <property type="molecule type" value="Genomic_DNA"/>
</dbReference>
<dbReference type="Proteomes" id="UP000002357">
    <property type="component" value="Plasmid pSCL4"/>
</dbReference>
<feature type="region of interest" description="Disordered" evidence="1">
    <location>
        <begin position="1"/>
        <end position="48"/>
    </location>
</feature>
<evidence type="ECO:0000313" key="3">
    <source>
        <dbReference type="Proteomes" id="UP000002357"/>
    </source>
</evidence>
<dbReference type="InterPro" id="IPR016181">
    <property type="entry name" value="Acyl_CoA_acyltransferase"/>
</dbReference>
<evidence type="ECO:0000256" key="1">
    <source>
        <dbReference type="SAM" id="MobiDB-lite"/>
    </source>
</evidence>
<feature type="region of interest" description="Disordered" evidence="1">
    <location>
        <begin position="67"/>
        <end position="118"/>
    </location>
</feature>
<feature type="compositionally biased region" description="Pro residues" evidence="1">
    <location>
        <begin position="97"/>
        <end position="106"/>
    </location>
</feature>
<gene>
    <name evidence="2" type="ORF">SCLAV_p0146</name>
</gene>
<dbReference type="AlphaFoldDB" id="D5SI94"/>